<name>A0A6M4WUW5_9ACTN</name>
<dbReference type="GO" id="GO:0031179">
    <property type="term" value="P:peptide modification"/>
    <property type="evidence" value="ECO:0007669"/>
    <property type="project" value="InterPro"/>
</dbReference>
<sequence length="821" mass="90307">MLDFRFLEFCRPDKIFYDVPDTEKAEDDFEVSLPQGWGIERGRDWTVCRPSDPTGRPEQGWKIHVAGTLDTAHELLGAVVPYLVERGVMFKFIRSAAVLRRRNSKNGERTASGKFITVYPHGDRHTEQLLHGMEELVGGTPGPYILTDLRWKQGPLYVRYGAYVWKSTRDVRGVMVPAMTGPDGSLVPDERRPVFRPPSWLEIPAFLHEALEARKQGTLADFPFRIRAALHFSNGGGIYRATEIGTGRDVLLREARPWAGVDAEWGDAVTRMKREHWALERLRGLPCIPEVIAYVTGHEHDYLAREYVEGASLTPLMATRHPYATGDRSAEACRAYRTWALNVLRRVEDGLNAMHERGVVFGDLSLANVLVTDSDQVRFIDLETATPADEAKPQTLGSLGFRAPEHLTGCDIDRYALAVLKLALFIPVPQAVPWGARKVRQLVDQMVRDFEVPAEFVDSILAWLSPENLPTRNECAVTWPERAEHSDLEARIAGSVVAAATTDRMDRLYPGDPMQFMNPGGGIAFAFGAAGTLWALSRTGHTVPADHVQWLVDRVKTGEDGDGPGFTGGLAGLSHALDALGEHELATDVLERALARADEQGVTDSFATGRSGLALAALFHHQVTRDAKWLDAAVDLAARMEQGPHHARRVGLLHGRTGPALLHMHLHRATGDPASLAWAAAELSRDLQILNRARRIGPGLDGTGGMAVVARAAVRFGADELRDAHEKLVRSLDQIATGFGLWGGRAGTVLARADHGLPTDAHVHSLGWDAVFLRDDSVDFIGDRRFRLSTDLSTGSVAALLALASTREQTTVFPFLGRDLE</sequence>
<dbReference type="InterPro" id="IPR057929">
    <property type="entry name" value="RamC_N"/>
</dbReference>
<dbReference type="Gene3D" id="1.10.510.10">
    <property type="entry name" value="Transferase(Phosphotransferase) domain 1"/>
    <property type="match status" value="1"/>
</dbReference>
<protein>
    <submittedName>
        <fullName evidence="2">Protein kinase/lanthionine synthetase C family protein</fullName>
    </submittedName>
</protein>
<dbReference type="InterPro" id="IPR058053">
    <property type="entry name" value="RamC_C"/>
</dbReference>
<dbReference type="CDD" id="cd04791">
    <property type="entry name" value="LanC_SerThrkinase"/>
    <property type="match status" value="1"/>
</dbReference>
<dbReference type="InterPro" id="IPR000719">
    <property type="entry name" value="Prot_kinase_dom"/>
</dbReference>
<dbReference type="SUPFAM" id="SSF56112">
    <property type="entry name" value="Protein kinase-like (PK-like)"/>
    <property type="match status" value="1"/>
</dbReference>
<dbReference type="Pfam" id="PF25816">
    <property type="entry name" value="RamC_N"/>
    <property type="match status" value="1"/>
</dbReference>
<dbReference type="PROSITE" id="PS50011">
    <property type="entry name" value="PROTEIN_KINASE_DOM"/>
    <property type="match status" value="1"/>
</dbReference>
<proteinExistence type="predicted"/>
<evidence type="ECO:0000313" key="3">
    <source>
        <dbReference type="Proteomes" id="UP000502665"/>
    </source>
</evidence>
<dbReference type="InterPro" id="IPR053524">
    <property type="entry name" value="Aerial_hyphae_peptide-synth"/>
</dbReference>
<dbReference type="AlphaFoldDB" id="A0A6M4WUW5"/>
<dbReference type="SMART" id="SM00220">
    <property type="entry name" value="S_TKc"/>
    <property type="match status" value="1"/>
</dbReference>
<dbReference type="Pfam" id="PF00069">
    <property type="entry name" value="Pkinase"/>
    <property type="match status" value="1"/>
</dbReference>
<dbReference type="NCBIfam" id="NF038151">
    <property type="entry name" value="lanthi_synth_III"/>
    <property type="match status" value="1"/>
</dbReference>
<dbReference type="EMBL" id="CP049838">
    <property type="protein sequence ID" value="QJT03879.1"/>
    <property type="molecule type" value="Genomic_DNA"/>
</dbReference>
<dbReference type="SMART" id="SM01260">
    <property type="entry name" value="LANC_like"/>
    <property type="match status" value="1"/>
</dbReference>
<keyword evidence="2" id="KW-0808">Transferase</keyword>
<keyword evidence="3" id="KW-1185">Reference proteome</keyword>
<dbReference type="Proteomes" id="UP000502665">
    <property type="component" value="Chromosome"/>
</dbReference>
<keyword evidence="2" id="KW-0418">Kinase</keyword>
<reference evidence="2" key="1">
    <citation type="submission" date="2020-03" db="EMBL/GenBank/DDBJ databases">
        <title>Molecular networking-based the target discovery of potent antiproliferative macrolactams: 5/6/7/16 polycyclic ansamycins and glycosylated trienomycin from Streptomyces cacaoi subsp. asoensis.</title>
        <authorList>
            <person name="Liu L.-L."/>
        </authorList>
    </citation>
    <scope>NUCLEOTIDE SEQUENCE [LARGE SCALE GENOMIC DNA]</scope>
    <source>
        <strain evidence="2">H2S5</strain>
    </source>
</reference>
<dbReference type="Gene3D" id="1.50.10.10">
    <property type="match status" value="2"/>
</dbReference>
<accession>A0A6M4WUW5</accession>
<dbReference type="GO" id="GO:0005524">
    <property type="term" value="F:ATP binding"/>
    <property type="evidence" value="ECO:0007669"/>
    <property type="project" value="InterPro"/>
</dbReference>
<evidence type="ECO:0000313" key="2">
    <source>
        <dbReference type="EMBL" id="QJT03879.1"/>
    </source>
</evidence>
<dbReference type="RefSeq" id="WP_171399279.1">
    <property type="nucleotide sequence ID" value="NZ_CP049838.1"/>
</dbReference>
<dbReference type="GO" id="GO:0005975">
    <property type="term" value="P:carbohydrate metabolic process"/>
    <property type="evidence" value="ECO:0007669"/>
    <property type="project" value="InterPro"/>
</dbReference>
<dbReference type="InterPro" id="IPR012341">
    <property type="entry name" value="6hp_glycosidase-like_sf"/>
</dbReference>
<dbReference type="GO" id="GO:0004672">
    <property type="term" value="F:protein kinase activity"/>
    <property type="evidence" value="ECO:0007669"/>
    <property type="project" value="InterPro"/>
</dbReference>
<feature type="domain" description="Protein kinase" evidence="1">
    <location>
        <begin position="224"/>
        <end position="488"/>
    </location>
</feature>
<gene>
    <name evidence="2" type="ORF">G9272_29335</name>
</gene>
<evidence type="ECO:0000259" key="1">
    <source>
        <dbReference type="PROSITE" id="PS50011"/>
    </source>
</evidence>
<dbReference type="InterPro" id="IPR011009">
    <property type="entry name" value="Kinase-like_dom_sf"/>
</dbReference>
<dbReference type="InterPro" id="IPR007822">
    <property type="entry name" value="LANC-like"/>
</dbReference>
<dbReference type="SUPFAM" id="SSF158745">
    <property type="entry name" value="LanC-like"/>
    <property type="match status" value="2"/>
</dbReference>
<organism evidence="2 3">
    <name type="scientific">Streptomyces asoensis</name>
    <dbReference type="NCBI Taxonomy" id="249586"/>
    <lineage>
        <taxon>Bacteria</taxon>
        <taxon>Bacillati</taxon>
        <taxon>Actinomycetota</taxon>
        <taxon>Actinomycetes</taxon>
        <taxon>Kitasatosporales</taxon>
        <taxon>Streptomycetaceae</taxon>
        <taxon>Streptomyces</taxon>
    </lineage>
</organism>